<dbReference type="EMBL" id="JACHMG010000001">
    <property type="protein sequence ID" value="MBB4687660.1"/>
    <property type="molecule type" value="Genomic_DNA"/>
</dbReference>
<dbReference type="Proteomes" id="UP000581769">
    <property type="component" value="Unassembled WGS sequence"/>
</dbReference>
<evidence type="ECO:0000313" key="1">
    <source>
        <dbReference type="EMBL" id="MBB4687660.1"/>
    </source>
</evidence>
<keyword evidence="2" id="KW-1185">Reference proteome</keyword>
<dbReference type="Gene3D" id="3.40.50.300">
    <property type="entry name" value="P-loop containing nucleotide triphosphate hydrolases"/>
    <property type="match status" value="1"/>
</dbReference>
<proteinExistence type="predicted"/>
<protein>
    <recommendedName>
        <fullName evidence="3">Uridine kinase</fullName>
    </recommendedName>
</protein>
<evidence type="ECO:0008006" key="3">
    <source>
        <dbReference type="Google" id="ProtNLM"/>
    </source>
</evidence>
<organism evidence="1 2">
    <name type="scientific">Amycolatopsis jiangsuensis</name>
    <dbReference type="NCBI Taxonomy" id="1181879"/>
    <lineage>
        <taxon>Bacteria</taxon>
        <taxon>Bacillati</taxon>
        <taxon>Actinomycetota</taxon>
        <taxon>Actinomycetes</taxon>
        <taxon>Pseudonocardiales</taxon>
        <taxon>Pseudonocardiaceae</taxon>
        <taxon>Amycolatopsis</taxon>
    </lineage>
</organism>
<name>A0A840J0Q6_9PSEU</name>
<gene>
    <name evidence="1" type="ORF">BJY18_005145</name>
</gene>
<accession>A0A840J0Q6</accession>
<dbReference type="InterPro" id="IPR027417">
    <property type="entry name" value="P-loop_NTPase"/>
</dbReference>
<dbReference type="AlphaFoldDB" id="A0A840J0Q6"/>
<sequence length="130" mass="14688">MSTDAFATWDEPVSWWPRLEDGVLEPLSRGRPGSYRQVDWTSGAPRAGAVVRLPVPEVLILEGVSSGRHAMRARLSRLCWLEGGDEATRLSRTLIRDGPASREELHRWQLFERGWFPVDGTRAAADIRLH</sequence>
<reference evidence="1 2" key="1">
    <citation type="submission" date="2020-08" db="EMBL/GenBank/DDBJ databases">
        <title>Sequencing the genomes of 1000 actinobacteria strains.</title>
        <authorList>
            <person name="Klenk H.-P."/>
        </authorList>
    </citation>
    <scope>NUCLEOTIDE SEQUENCE [LARGE SCALE GENOMIC DNA]</scope>
    <source>
        <strain evidence="1 2">DSM 45859</strain>
    </source>
</reference>
<evidence type="ECO:0000313" key="2">
    <source>
        <dbReference type="Proteomes" id="UP000581769"/>
    </source>
</evidence>
<comment type="caution">
    <text evidence="1">The sequence shown here is derived from an EMBL/GenBank/DDBJ whole genome shotgun (WGS) entry which is preliminary data.</text>
</comment>